<evidence type="ECO:0000313" key="2">
    <source>
        <dbReference type="Proteomes" id="UP001152747"/>
    </source>
</evidence>
<name>A0A9P1N4U5_9PELO</name>
<dbReference type="Proteomes" id="UP001152747">
    <property type="component" value="Unassembled WGS sequence"/>
</dbReference>
<sequence length="78" mass="8958">MSDTPTTVIEKSLHIDEFANSETLSNRCLRDEEEVMTICENIEYDGEEHLFIDQVCALTPKTKKVQRSCQKVPLETLL</sequence>
<reference evidence="1" key="1">
    <citation type="submission" date="2022-11" db="EMBL/GenBank/DDBJ databases">
        <authorList>
            <person name="Kikuchi T."/>
        </authorList>
    </citation>
    <scope>NUCLEOTIDE SEQUENCE</scope>
    <source>
        <strain evidence="1">PS1010</strain>
    </source>
</reference>
<accession>A0A9P1N4U5</accession>
<gene>
    <name evidence="1" type="ORF">CAMP_LOCUS13937</name>
</gene>
<protein>
    <submittedName>
        <fullName evidence="1">Uncharacterized protein</fullName>
    </submittedName>
</protein>
<evidence type="ECO:0000313" key="1">
    <source>
        <dbReference type="EMBL" id="CAI5451300.1"/>
    </source>
</evidence>
<dbReference type="AlphaFoldDB" id="A0A9P1N4U5"/>
<organism evidence="1 2">
    <name type="scientific">Caenorhabditis angaria</name>
    <dbReference type="NCBI Taxonomy" id="860376"/>
    <lineage>
        <taxon>Eukaryota</taxon>
        <taxon>Metazoa</taxon>
        <taxon>Ecdysozoa</taxon>
        <taxon>Nematoda</taxon>
        <taxon>Chromadorea</taxon>
        <taxon>Rhabditida</taxon>
        <taxon>Rhabditina</taxon>
        <taxon>Rhabditomorpha</taxon>
        <taxon>Rhabditoidea</taxon>
        <taxon>Rhabditidae</taxon>
        <taxon>Peloderinae</taxon>
        <taxon>Caenorhabditis</taxon>
    </lineage>
</organism>
<keyword evidence="2" id="KW-1185">Reference proteome</keyword>
<dbReference type="EMBL" id="CANHGI010000005">
    <property type="protein sequence ID" value="CAI5451300.1"/>
    <property type="molecule type" value="Genomic_DNA"/>
</dbReference>
<comment type="caution">
    <text evidence="1">The sequence shown here is derived from an EMBL/GenBank/DDBJ whole genome shotgun (WGS) entry which is preliminary data.</text>
</comment>
<proteinExistence type="predicted"/>